<evidence type="ECO:0000259" key="4">
    <source>
        <dbReference type="Pfam" id="PF26571"/>
    </source>
</evidence>
<dbReference type="PANTHER" id="PTHR30163:SF8">
    <property type="entry name" value="LYTIC MUREIN TRANSGLYCOSYLASE"/>
    <property type="match status" value="1"/>
</dbReference>
<dbReference type="Gene3D" id="1.10.530.10">
    <property type="match status" value="1"/>
</dbReference>
<name>A0ABP7YUU7_9ACTN</name>
<evidence type="ECO:0000313" key="5">
    <source>
        <dbReference type="EMBL" id="GAA4140850.1"/>
    </source>
</evidence>
<dbReference type="PANTHER" id="PTHR30163">
    <property type="entry name" value="MEMBRANE-BOUND LYTIC MUREIN TRANSGLYCOSYLASE B"/>
    <property type="match status" value="1"/>
</dbReference>
<evidence type="ECO:0000259" key="3">
    <source>
        <dbReference type="Pfam" id="PF13406"/>
    </source>
</evidence>
<gene>
    <name evidence="5" type="ORF">GCM10022416_28380</name>
</gene>
<feature type="transmembrane region" description="Helical" evidence="2">
    <location>
        <begin position="72"/>
        <end position="94"/>
    </location>
</feature>
<dbReference type="InterPro" id="IPR031304">
    <property type="entry name" value="SLT_2"/>
</dbReference>
<evidence type="ECO:0000256" key="1">
    <source>
        <dbReference type="SAM" id="MobiDB-lite"/>
    </source>
</evidence>
<dbReference type="Pfam" id="PF26571">
    <property type="entry name" value="VldE"/>
    <property type="match status" value="1"/>
</dbReference>
<dbReference type="Proteomes" id="UP001500266">
    <property type="component" value="Unassembled WGS sequence"/>
</dbReference>
<keyword evidence="2" id="KW-0812">Transmembrane</keyword>
<dbReference type="EMBL" id="BAABDO010000035">
    <property type="protein sequence ID" value="GAA4140850.1"/>
    <property type="molecule type" value="Genomic_DNA"/>
</dbReference>
<keyword evidence="2" id="KW-0472">Membrane</keyword>
<reference evidence="6" key="1">
    <citation type="journal article" date="2019" name="Int. J. Syst. Evol. Microbiol.">
        <title>The Global Catalogue of Microorganisms (GCM) 10K type strain sequencing project: providing services to taxonomists for standard genome sequencing and annotation.</title>
        <authorList>
            <consortium name="The Broad Institute Genomics Platform"/>
            <consortium name="The Broad Institute Genome Sequencing Center for Infectious Disease"/>
            <person name="Wu L."/>
            <person name="Ma J."/>
        </authorList>
    </citation>
    <scope>NUCLEOTIDE SEQUENCE [LARGE SCALE GENOMIC DNA]</scope>
    <source>
        <strain evidence="6">JCM 17316</strain>
    </source>
</reference>
<dbReference type="SUPFAM" id="SSF53955">
    <property type="entry name" value="Lysozyme-like"/>
    <property type="match status" value="1"/>
</dbReference>
<proteinExistence type="predicted"/>
<accession>A0ABP7YUU7</accession>
<evidence type="ECO:0000256" key="2">
    <source>
        <dbReference type="SAM" id="Phobius"/>
    </source>
</evidence>
<dbReference type="InterPro" id="IPR043426">
    <property type="entry name" value="MltB-like"/>
</dbReference>
<dbReference type="InterPro" id="IPR023346">
    <property type="entry name" value="Lysozyme-like_dom_sf"/>
</dbReference>
<evidence type="ECO:0008006" key="7">
    <source>
        <dbReference type="Google" id="ProtNLM"/>
    </source>
</evidence>
<dbReference type="Pfam" id="PF13406">
    <property type="entry name" value="SLT_2"/>
    <property type="match status" value="1"/>
</dbReference>
<protein>
    <recommendedName>
        <fullName evidence="7">Transglycosylase SLT domain-containing protein</fullName>
    </recommendedName>
</protein>
<feature type="compositionally biased region" description="Basic residues" evidence="1">
    <location>
        <begin position="1"/>
        <end position="10"/>
    </location>
</feature>
<keyword evidence="6" id="KW-1185">Reference proteome</keyword>
<evidence type="ECO:0000313" key="6">
    <source>
        <dbReference type="Proteomes" id="UP001500266"/>
    </source>
</evidence>
<keyword evidence="2" id="KW-1133">Transmembrane helix</keyword>
<dbReference type="InterPro" id="IPR058593">
    <property type="entry name" value="ARB_07466-like_C"/>
</dbReference>
<feature type="domain" description="ARB-07466-like C-terminal" evidence="4">
    <location>
        <begin position="283"/>
        <end position="394"/>
    </location>
</feature>
<feature type="region of interest" description="Disordered" evidence="1">
    <location>
        <begin position="1"/>
        <end position="42"/>
    </location>
</feature>
<feature type="domain" description="Transglycosylase SLT" evidence="3">
    <location>
        <begin position="167"/>
        <end position="213"/>
    </location>
</feature>
<comment type="caution">
    <text evidence="5">The sequence shown here is derived from an EMBL/GenBank/DDBJ whole genome shotgun (WGS) entry which is preliminary data.</text>
</comment>
<sequence length="403" mass="43330">MRDRRGRGARRTAPCAAVRRAEAPRSGRPSPARRRRAAPWRPAMSRHAGRVAAFLRSRCALRFTDDGAFTPVTVLIGGGLAFVITFVLMVTLLFGGGAANACPSGGTANQPEASEEANSIPRNYLRLYQQAGQKYGIPWNVLAGIGKVETDHGRSNLPGVKSGENSAGAGGPMQFLQSTWNAYGVDGNGDGRKDRYDPEDAIPGAANYLKASGAPEDMRKAIFAYNHADWYVDDVLEWADKYAKGNFEVGGDNGSAAECEPGPQATGSYPPGTKCPAGAAMGAENITNRMRCVRDQIKALFKVPRGIGCYRREGGITGGGEHPLGRACDFMISSGAPTAAEAQLGSEIAAWAQANAKNLGIYYIIYRQRIWNPSRADEGWRLMEDRGSITQNHFDHVHISVNP</sequence>
<dbReference type="CDD" id="cd13399">
    <property type="entry name" value="Slt35-like"/>
    <property type="match status" value="1"/>
</dbReference>
<organism evidence="5 6">
    <name type="scientific">Actinomadura keratinilytica</name>
    <dbReference type="NCBI Taxonomy" id="547461"/>
    <lineage>
        <taxon>Bacteria</taxon>
        <taxon>Bacillati</taxon>
        <taxon>Actinomycetota</taxon>
        <taxon>Actinomycetes</taxon>
        <taxon>Streptosporangiales</taxon>
        <taxon>Thermomonosporaceae</taxon>
        <taxon>Actinomadura</taxon>
    </lineage>
</organism>